<evidence type="ECO:0000256" key="4">
    <source>
        <dbReference type="ARBA" id="ARBA00023163"/>
    </source>
</evidence>
<evidence type="ECO:0000259" key="7">
    <source>
        <dbReference type="Pfam" id="PF04082"/>
    </source>
</evidence>
<sequence length="730" mass="82674">MDQTPDINPSIASVSPTPASTQISTSSAPIKRRAPIACRSFYPGRGESTEDRQFRHPRQRVDKKPNGKPPSFYPGRGESTEDRQFRHPRQWADKKSNGKLPRMNKENAVSPSLTTSSNTLDWDDELGFLTDVEMVKEGVRDFTSHFFQLGFIAKDDFLVHVEEPGRISPFLLVSILSISTRFKRNYEDAQKAVNFYLECAQKLALRELYLQPVTLERCQAFFLLSIAQHGMGQTSISNINMGIAISMATDMRLHREDTYRELTESSSREQVVQAESARRTLWMLHSQDNLHSGPNKPVLLAASEITALLPCNEEEFRNGKYQIKPRAALVGTQPANQDPGLTILEERSLFATLIQTHHIWGMVARRAVAKEKSFHPGDTGSGYARIARQLDDFEGNLPENHRFQKILLPWYRENKEDLAYLSACATLRLSNIVLRKAYLEDMIKPSTSQESCPKQQIHRNIAHELFENVWQLYDQITAQFSAKKPWEEMVGSQMAAFCVYSCGLLASYLTKFPNLCKSRHSDYTPEEVCEETMRILDKAQAIWPLASDWLSGLKKWIDSPSTSRVYEGVSMTYGSSQHTPVKHPSLPPPPLTGYISPSQHQPPQFQSQYNSSSSSSSMPLQMLDFSKTHQQQNHQPYENMYTLHQVGGPGQHHATSAAQVSPPQVGVDSYEQNHAFMQDYSFGPTNDGYVFHLQQFMDTPAWTVADAQPPGYNHHPQHQHLADMSSQPQI</sequence>
<evidence type="ECO:0000256" key="5">
    <source>
        <dbReference type="ARBA" id="ARBA00023242"/>
    </source>
</evidence>
<proteinExistence type="predicted"/>
<organism evidence="8 9">
    <name type="scientific">Apiospora kogelbergensis</name>
    <dbReference type="NCBI Taxonomy" id="1337665"/>
    <lineage>
        <taxon>Eukaryota</taxon>
        <taxon>Fungi</taxon>
        <taxon>Dikarya</taxon>
        <taxon>Ascomycota</taxon>
        <taxon>Pezizomycotina</taxon>
        <taxon>Sordariomycetes</taxon>
        <taxon>Xylariomycetidae</taxon>
        <taxon>Amphisphaeriales</taxon>
        <taxon>Apiosporaceae</taxon>
        <taxon>Apiospora</taxon>
    </lineage>
</organism>
<dbReference type="Proteomes" id="UP001392437">
    <property type="component" value="Unassembled WGS sequence"/>
</dbReference>
<dbReference type="GO" id="GO:0008270">
    <property type="term" value="F:zinc ion binding"/>
    <property type="evidence" value="ECO:0007669"/>
    <property type="project" value="InterPro"/>
</dbReference>
<dbReference type="GO" id="GO:0006351">
    <property type="term" value="P:DNA-templated transcription"/>
    <property type="evidence" value="ECO:0007669"/>
    <property type="project" value="InterPro"/>
</dbReference>
<feature type="region of interest" description="Disordered" evidence="6">
    <location>
        <begin position="574"/>
        <end position="619"/>
    </location>
</feature>
<comment type="subcellular location">
    <subcellularLocation>
        <location evidence="1">Nucleus</location>
    </subcellularLocation>
</comment>
<feature type="domain" description="Xylanolytic transcriptional activator regulatory" evidence="7">
    <location>
        <begin position="147"/>
        <end position="319"/>
    </location>
</feature>
<evidence type="ECO:0000256" key="3">
    <source>
        <dbReference type="ARBA" id="ARBA00023015"/>
    </source>
</evidence>
<comment type="caution">
    <text evidence="8">The sequence shown here is derived from an EMBL/GenBank/DDBJ whole genome shotgun (WGS) entry which is preliminary data.</text>
</comment>
<evidence type="ECO:0000313" key="8">
    <source>
        <dbReference type="EMBL" id="KAK8110024.1"/>
    </source>
</evidence>
<dbReference type="EMBL" id="JAQQWP010000007">
    <property type="protein sequence ID" value="KAK8110024.1"/>
    <property type="molecule type" value="Genomic_DNA"/>
</dbReference>
<feature type="compositionally biased region" description="Polar residues" evidence="6">
    <location>
        <begin position="107"/>
        <end position="116"/>
    </location>
</feature>
<feature type="region of interest" description="Disordered" evidence="6">
    <location>
        <begin position="707"/>
        <end position="730"/>
    </location>
</feature>
<feature type="compositionally biased region" description="Low complexity" evidence="6">
    <location>
        <begin position="596"/>
        <end position="617"/>
    </location>
</feature>
<evidence type="ECO:0000313" key="9">
    <source>
        <dbReference type="Proteomes" id="UP001392437"/>
    </source>
</evidence>
<feature type="compositionally biased region" description="Basic and acidic residues" evidence="6">
    <location>
        <begin position="78"/>
        <end position="96"/>
    </location>
</feature>
<name>A0AAW0QPZ5_9PEZI</name>
<keyword evidence="4" id="KW-0804">Transcription</keyword>
<evidence type="ECO:0000256" key="1">
    <source>
        <dbReference type="ARBA" id="ARBA00004123"/>
    </source>
</evidence>
<feature type="region of interest" description="Disordered" evidence="6">
    <location>
        <begin position="1"/>
        <end position="116"/>
    </location>
</feature>
<dbReference type="CDD" id="cd12148">
    <property type="entry name" value="fungal_TF_MHR"/>
    <property type="match status" value="1"/>
</dbReference>
<keyword evidence="5" id="KW-0539">Nucleus</keyword>
<dbReference type="GO" id="GO:0000981">
    <property type="term" value="F:DNA-binding transcription factor activity, RNA polymerase II-specific"/>
    <property type="evidence" value="ECO:0007669"/>
    <property type="project" value="InterPro"/>
</dbReference>
<dbReference type="Pfam" id="PF04082">
    <property type="entry name" value="Fungal_trans"/>
    <property type="match status" value="1"/>
</dbReference>
<dbReference type="GO" id="GO:0003677">
    <property type="term" value="F:DNA binding"/>
    <property type="evidence" value="ECO:0007669"/>
    <property type="project" value="InterPro"/>
</dbReference>
<gene>
    <name evidence="8" type="ORF">PG999_008161</name>
</gene>
<reference evidence="8 9" key="1">
    <citation type="submission" date="2023-01" db="EMBL/GenBank/DDBJ databases">
        <title>Analysis of 21 Apiospora genomes using comparative genomics revels a genus with tremendous synthesis potential of carbohydrate active enzymes and secondary metabolites.</title>
        <authorList>
            <person name="Sorensen T."/>
        </authorList>
    </citation>
    <scope>NUCLEOTIDE SEQUENCE [LARGE SCALE GENOMIC DNA]</scope>
    <source>
        <strain evidence="8 9">CBS 117206</strain>
    </source>
</reference>
<evidence type="ECO:0000256" key="2">
    <source>
        <dbReference type="ARBA" id="ARBA00022723"/>
    </source>
</evidence>
<keyword evidence="9" id="KW-1185">Reference proteome</keyword>
<feature type="compositionally biased region" description="Basic and acidic residues" evidence="6">
    <location>
        <begin position="47"/>
        <end position="65"/>
    </location>
</feature>
<dbReference type="GO" id="GO:0005634">
    <property type="term" value="C:nucleus"/>
    <property type="evidence" value="ECO:0007669"/>
    <property type="project" value="UniProtKB-SubCell"/>
</dbReference>
<dbReference type="AlphaFoldDB" id="A0AAW0QPZ5"/>
<keyword evidence="3" id="KW-0805">Transcription regulation</keyword>
<protein>
    <recommendedName>
        <fullName evidence="7">Xylanolytic transcriptional activator regulatory domain-containing protein</fullName>
    </recommendedName>
</protein>
<dbReference type="PANTHER" id="PTHR47338">
    <property type="entry name" value="ZN(II)2CYS6 TRANSCRIPTION FACTOR (EUROFUNG)-RELATED"/>
    <property type="match status" value="1"/>
</dbReference>
<evidence type="ECO:0000256" key="6">
    <source>
        <dbReference type="SAM" id="MobiDB-lite"/>
    </source>
</evidence>
<keyword evidence="2" id="KW-0479">Metal-binding</keyword>
<accession>A0AAW0QPZ5</accession>
<feature type="compositionally biased region" description="Polar residues" evidence="6">
    <location>
        <begin position="1"/>
        <end position="28"/>
    </location>
</feature>
<dbReference type="InterPro" id="IPR007219">
    <property type="entry name" value="XnlR_reg_dom"/>
</dbReference>
<dbReference type="InterPro" id="IPR050815">
    <property type="entry name" value="TF_fung"/>
</dbReference>
<dbReference type="PANTHER" id="PTHR47338:SF5">
    <property type="entry name" value="ZN(II)2CYS6 TRANSCRIPTION FACTOR (EUROFUNG)"/>
    <property type="match status" value="1"/>
</dbReference>